<dbReference type="Proteomes" id="UP000294813">
    <property type="component" value="Unassembled WGS sequence"/>
</dbReference>
<feature type="domain" description="Phospholipid/glycerol acyltransferase" evidence="2">
    <location>
        <begin position="33"/>
        <end position="141"/>
    </location>
</feature>
<accession>A0A4R2S8I3</accession>
<dbReference type="GO" id="GO:0006631">
    <property type="term" value="P:fatty acid metabolic process"/>
    <property type="evidence" value="ECO:0007669"/>
    <property type="project" value="TreeGrafter"/>
</dbReference>
<dbReference type="InterPro" id="IPR000873">
    <property type="entry name" value="AMP-dep_synth/lig_dom"/>
</dbReference>
<dbReference type="EMBL" id="SLXT01000002">
    <property type="protein sequence ID" value="TCP68731.1"/>
    <property type="molecule type" value="Genomic_DNA"/>
</dbReference>
<dbReference type="AlphaFoldDB" id="A0A4R2S8I3"/>
<dbReference type="OrthoDB" id="9778383at2"/>
<gene>
    <name evidence="3" type="ORF">EDD73_102127</name>
</gene>
<keyword evidence="3" id="KW-0808">Transferase</keyword>
<dbReference type="InterPro" id="IPR002123">
    <property type="entry name" value="Plipid/glycerol_acylTrfase"/>
</dbReference>
<name>A0A4R2S8I3_9FIRM</name>
<sequence>MKTKTSLLQWLINSLFRVEIIGLDKIKACQQAPIIMPNHVSLLDAVVLAANLPAECLFVVDTTIAQKYEAIIKMRDCITVDPTNPYSLRKAVHAVAAGRPLVLFPEGRITVTGGLMKIYDGISFIALKTGVPVIPVHVGGLLHSKLSYVGHIFPTQWFPQVTLTFGQPFYIEPGPRHSVRQAKQAASTQILRALQQITFEANRPVDANLYDEVLQAAKIYGAQAQILEDPLTKTWTYQKLLLTANGLAHPLKRAIGEEARVGILLPTSVVAVIALLALCRVQVTPAFLNFSLGSQGMAHCAQVAGLRYILTSKAFLQKANLEEVAADLCRKSGATLVFLEDLRQAVTKADKMKAATAVMMNQRVGQPGDVILFTSGSEGKPKGVVLAHDALIANVRQIQSIVDVTPKDRFFNALPVFHSFGLTAGILLPLLAGSYAYQYPTPLHYTLIPELVYDKNCTVLFGTSTFMAGYGKNAGTYDFRSVRLAIVGAEKLRDDVRHLWQERFGIRLLEGYGCTETAPVIAVNTPLAHRPGTVGPILPGMEGRIEPVEGIHQGGRLLVRGPNLMRGYLIEGQGFVPLPKHDWYDTGDIADIDEDGFIRILSRLKRFAKIGGEMVPLGTIEEAVVTAFGVASTAVAAIARSDPRKGESIVLVTTALIGRDELRSALAAAGLPPVFIPSKVIRIEKIPLLGSGKVDYGALQRVLDAGGAST</sequence>
<dbReference type="Gene3D" id="3.40.50.12780">
    <property type="entry name" value="N-terminal domain of ligase-like"/>
    <property type="match status" value="1"/>
</dbReference>
<keyword evidence="3" id="KW-0436">Ligase</keyword>
<evidence type="ECO:0000313" key="4">
    <source>
        <dbReference type="Proteomes" id="UP000294813"/>
    </source>
</evidence>
<dbReference type="RefSeq" id="WP_131917927.1">
    <property type="nucleotide sequence ID" value="NZ_JAOQNU010000002.1"/>
</dbReference>
<dbReference type="PANTHER" id="PTHR43201:SF8">
    <property type="entry name" value="ACYL-COA SYNTHETASE FAMILY MEMBER 3"/>
    <property type="match status" value="1"/>
</dbReference>
<dbReference type="GO" id="GO:0016746">
    <property type="term" value="F:acyltransferase activity"/>
    <property type="evidence" value="ECO:0007669"/>
    <property type="project" value="UniProtKB-KW"/>
</dbReference>
<dbReference type="Gene3D" id="3.30.300.30">
    <property type="match status" value="1"/>
</dbReference>
<dbReference type="PROSITE" id="PS00455">
    <property type="entry name" value="AMP_BINDING"/>
    <property type="match status" value="1"/>
</dbReference>
<proteinExistence type="inferred from homology"/>
<reference evidence="3 4" key="1">
    <citation type="submission" date="2019-03" db="EMBL/GenBank/DDBJ databases">
        <title>Genomic Encyclopedia of Type Strains, Phase IV (KMG-IV): sequencing the most valuable type-strain genomes for metagenomic binning, comparative biology and taxonomic classification.</title>
        <authorList>
            <person name="Goeker M."/>
        </authorList>
    </citation>
    <scope>NUCLEOTIDE SEQUENCE [LARGE SCALE GENOMIC DNA]</scope>
    <source>
        <strain evidence="3 4">DSM 11170</strain>
    </source>
</reference>
<dbReference type="InterPro" id="IPR045851">
    <property type="entry name" value="AMP-bd_C_sf"/>
</dbReference>
<keyword evidence="4" id="KW-1185">Reference proteome</keyword>
<comment type="caution">
    <text evidence="3">The sequence shown here is derived from an EMBL/GenBank/DDBJ whole genome shotgun (WGS) entry which is preliminary data.</text>
</comment>
<dbReference type="CDD" id="cd07989">
    <property type="entry name" value="LPLAT_AGPAT-like"/>
    <property type="match status" value="1"/>
</dbReference>
<dbReference type="InterPro" id="IPR042099">
    <property type="entry name" value="ANL_N_sf"/>
</dbReference>
<dbReference type="PANTHER" id="PTHR43201">
    <property type="entry name" value="ACYL-COA SYNTHETASE"/>
    <property type="match status" value="1"/>
</dbReference>
<dbReference type="SUPFAM" id="SSF69593">
    <property type="entry name" value="Glycerol-3-phosphate (1)-acyltransferase"/>
    <property type="match status" value="1"/>
</dbReference>
<organism evidence="3 4">
    <name type="scientific">Heliophilum fasciatum</name>
    <dbReference type="NCBI Taxonomy" id="35700"/>
    <lineage>
        <taxon>Bacteria</taxon>
        <taxon>Bacillati</taxon>
        <taxon>Bacillota</taxon>
        <taxon>Clostridia</taxon>
        <taxon>Eubacteriales</taxon>
        <taxon>Heliobacteriaceae</taxon>
        <taxon>Heliophilum</taxon>
    </lineage>
</organism>
<evidence type="ECO:0000256" key="1">
    <source>
        <dbReference type="ARBA" id="ARBA00006432"/>
    </source>
</evidence>
<dbReference type="Pfam" id="PF01553">
    <property type="entry name" value="Acyltransferase"/>
    <property type="match status" value="1"/>
</dbReference>
<comment type="similarity">
    <text evidence="1">Belongs to the ATP-dependent AMP-binding enzyme family.</text>
</comment>
<protein>
    <submittedName>
        <fullName evidence="3">Acyl-[acyl-carrier-protein]-phospholipid O-acyltransferase/long-chain-fatty-acid--[acyl-carrier-protein] ligase</fullName>
    </submittedName>
</protein>
<dbReference type="SUPFAM" id="SSF56801">
    <property type="entry name" value="Acetyl-CoA synthetase-like"/>
    <property type="match status" value="1"/>
</dbReference>
<dbReference type="SMART" id="SM00563">
    <property type="entry name" value="PlsC"/>
    <property type="match status" value="1"/>
</dbReference>
<evidence type="ECO:0000259" key="2">
    <source>
        <dbReference type="SMART" id="SM00563"/>
    </source>
</evidence>
<keyword evidence="3" id="KW-0012">Acyltransferase</keyword>
<dbReference type="Pfam" id="PF00501">
    <property type="entry name" value="AMP-binding"/>
    <property type="match status" value="1"/>
</dbReference>
<dbReference type="GO" id="GO:0031956">
    <property type="term" value="F:medium-chain fatty acid-CoA ligase activity"/>
    <property type="evidence" value="ECO:0007669"/>
    <property type="project" value="TreeGrafter"/>
</dbReference>
<evidence type="ECO:0000313" key="3">
    <source>
        <dbReference type="EMBL" id="TCP68731.1"/>
    </source>
</evidence>
<dbReference type="InterPro" id="IPR020845">
    <property type="entry name" value="AMP-binding_CS"/>
</dbReference>